<sequence length="842" mass="93763">MEAYRYRPLSSPTAFRLIRRVGIGDDGVIELSLETYDLMYHCLSYTWGNPHADGIGFEESFRSRAASYDVSKAIDIRCDGKVIKIGKNLHDFLTQAPTGWSREIRSRQNRETGQTLLHDRAANSHPHVVHSYVSQGDDVHVRDTKGKTPLHYAAENGQLENVKILLKAGADADAKDNEGLSPEEVARQGGHLYVAECLRTCSAGGQAAIQELTKDVPPFRPYDMDDYIWIDALCIDQSNTSERGAQVSIMDRIYSSAAYVIIWLGEEDKHVDTALITISKIKSALREFVESDLVPYREHEPEEYARNSVPYISQEEWDSLAALLLRQWFRRVWVIQEAVLASPSVLYCGTKRLYWSDLEHVVFPLRRRAEALGNEPSSRYVPLGKILTGVEMYFTFMAALRTGRETLRPDREGDGTGKPDREYFTLKNLIVSGFPFQATDPRDKVYALLPMASLGPPGAVKTMMKADYELPAARCYARFMKLLIEEKNSLWSLNLVHGQDVKRIPDLPSWVPDFSLDGAGMELAPENHTGGNSLRPYNLDLVWNQLGLRVRKLDTVANTAAPRPLGGNNRKFQLDESWFDLVLSLSEPNQHYKAMSQSLAEVLWRTLCWDTTHNTFSTPAPPEYASMFNLFLCAMICYVPEVTIRNEMRMTEKALFAMAQAASETEDMSSTGTVGLGMEAHIMEPERSLESRYFDSVRHVLLKLEALRTLAGDDPSIPTTDEVAAYFASAADPFAPAGIPGGSMPPGIEPYVFAHSRAYSRTRLFTTGDGFLALGSATVESGDIVCLVGGYDMPVLLRPVSTSGREDIEFSFIGSAYVHGVMHGEAIKGGLGDGEMVDVVLS</sequence>
<keyword evidence="1" id="KW-0040">ANK repeat</keyword>
<dbReference type="Pfam" id="PF26639">
    <property type="entry name" value="Het-6_barrel"/>
    <property type="match status" value="1"/>
</dbReference>
<evidence type="ECO:0000313" key="3">
    <source>
        <dbReference type="EMBL" id="KAK0642120.1"/>
    </source>
</evidence>
<dbReference type="Gene3D" id="1.25.40.20">
    <property type="entry name" value="Ankyrin repeat-containing domain"/>
    <property type="match status" value="1"/>
</dbReference>
<dbReference type="AlphaFoldDB" id="A0AA39Y008"/>
<evidence type="ECO:0000259" key="2">
    <source>
        <dbReference type="Pfam" id="PF06985"/>
    </source>
</evidence>
<organism evidence="3 4">
    <name type="scientific">Cercophora newfieldiana</name>
    <dbReference type="NCBI Taxonomy" id="92897"/>
    <lineage>
        <taxon>Eukaryota</taxon>
        <taxon>Fungi</taxon>
        <taxon>Dikarya</taxon>
        <taxon>Ascomycota</taxon>
        <taxon>Pezizomycotina</taxon>
        <taxon>Sordariomycetes</taxon>
        <taxon>Sordariomycetidae</taxon>
        <taxon>Sordariales</taxon>
        <taxon>Lasiosphaeriaceae</taxon>
        <taxon>Cercophora</taxon>
    </lineage>
</organism>
<dbReference type="Proteomes" id="UP001174936">
    <property type="component" value="Unassembled WGS sequence"/>
</dbReference>
<dbReference type="InterPro" id="IPR052895">
    <property type="entry name" value="HetReg/Transcr_Mod"/>
</dbReference>
<reference evidence="3" key="1">
    <citation type="submission" date="2023-06" db="EMBL/GenBank/DDBJ databases">
        <title>Genome-scale phylogeny and comparative genomics of the fungal order Sordariales.</title>
        <authorList>
            <consortium name="Lawrence Berkeley National Laboratory"/>
            <person name="Hensen N."/>
            <person name="Bonometti L."/>
            <person name="Westerberg I."/>
            <person name="Brannstrom I.O."/>
            <person name="Guillou S."/>
            <person name="Cros-Aarteil S."/>
            <person name="Calhoun S."/>
            <person name="Haridas S."/>
            <person name="Kuo A."/>
            <person name="Mondo S."/>
            <person name="Pangilinan J."/>
            <person name="Riley R."/>
            <person name="Labutti K."/>
            <person name="Andreopoulos B."/>
            <person name="Lipzen A."/>
            <person name="Chen C."/>
            <person name="Yanf M."/>
            <person name="Daum C."/>
            <person name="Ng V."/>
            <person name="Clum A."/>
            <person name="Steindorff A."/>
            <person name="Ohm R."/>
            <person name="Martin F."/>
            <person name="Silar P."/>
            <person name="Natvig D."/>
            <person name="Lalanne C."/>
            <person name="Gautier V."/>
            <person name="Ament-Velasquez S.L."/>
            <person name="Kruys A."/>
            <person name="Hutchinson M.I."/>
            <person name="Powell A.J."/>
            <person name="Barry K."/>
            <person name="Miller A.N."/>
            <person name="Grigoriev I.V."/>
            <person name="Debuchy R."/>
            <person name="Gladieux P."/>
            <person name="Thoren M.H."/>
            <person name="Johannesson H."/>
        </authorList>
    </citation>
    <scope>NUCLEOTIDE SEQUENCE</scope>
    <source>
        <strain evidence="3">SMH2532-1</strain>
    </source>
</reference>
<dbReference type="InterPro" id="IPR036770">
    <property type="entry name" value="Ankyrin_rpt-contain_sf"/>
</dbReference>
<keyword evidence="4" id="KW-1185">Reference proteome</keyword>
<evidence type="ECO:0000313" key="4">
    <source>
        <dbReference type="Proteomes" id="UP001174936"/>
    </source>
</evidence>
<accession>A0AA39Y008</accession>
<evidence type="ECO:0000256" key="1">
    <source>
        <dbReference type="PROSITE-ProRule" id="PRU00023"/>
    </source>
</evidence>
<dbReference type="Pfam" id="PF06985">
    <property type="entry name" value="HET"/>
    <property type="match status" value="1"/>
</dbReference>
<dbReference type="PROSITE" id="PS50088">
    <property type="entry name" value="ANK_REPEAT"/>
    <property type="match status" value="2"/>
</dbReference>
<dbReference type="PANTHER" id="PTHR24148">
    <property type="entry name" value="ANKYRIN REPEAT DOMAIN-CONTAINING PROTEIN 39 HOMOLOG-RELATED"/>
    <property type="match status" value="1"/>
</dbReference>
<dbReference type="PROSITE" id="PS50297">
    <property type="entry name" value="ANK_REP_REGION"/>
    <property type="match status" value="1"/>
</dbReference>
<dbReference type="PANTHER" id="PTHR24148:SF64">
    <property type="entry name" value="HETEROKARYON INCOMPATIBILITY DOMAIN-CONTAINING PROTEIN"/>
    <property type="match status" value="1"/>
</dbReference>
<proteinExistence type="predicted"/>
<comment type="caution">
    <text evidence="3">The sequence shown here is derived from an EMBL/GenBank/DDBJ whole genome shotgun (WGS) entry which is preliminary data.</text>
</comment>
<dbReference type="Pfam" id="PF12796">
    <property type="entry name" value="Ank_2"/>
    <property type="match status" value="1"/>
</dbReference>
<dbReference type="InterPro" id="IPR010730">
    <property type="entry name" value="HET"/>
</dbReference>
<gene>
    <name evidence="3" type="ORF">B0T16DRAFT_516720</name>
</gene>
<feature type="domain" description="Heterokaryon incompatibility" evidence="2">
    <location>
        <begin position="225"/>
        <end position="337"/>
    </location>
</feature>
<name>A0AA39Y008_9PEZI</name>
<feature type="repeat" description="ANK" evidence="1">
    <location>
        <begin position="145"/>
        <end position="177"/>
    </location>
</feature>
<dbReference type="SUPFAM" id="SSF48403">
    <property type="entry name" value="Ankyrin repeat"/>
    <property type="match status" value="1"/>
</dbReference>
<feature type="repeat" description="ANK" evidence="1">
    <location>
        <begin position="112"/>
        <end position="144"/>
    </location>
</feature>
<protein>
    <submittedName>
        <fullName evidence="3">Heterokaryon incompatibility protein-domain-containing protein</fullName>
    </submittedName>
</protein>
<dbReference type="EMBL" id="JAULSV010000006">
    <property type="protein sequence ID" value="KAK0642120.1"/>
    <property type="molecule type" value="Genomic_DNA"/>
</dbReference>
<dbReference type="InterPro" id="IPR002110">
    <property type="entry name" value="Ankyrin_rpt"/>
</dbReference>
<dbReference type="SMART" id="SM00248">
    <property type="entry name" value="ANK"/>
    <property type="match status" value="2"/>
</dbReference>